<protein>
    <recommendedName>
        <fullName evidence="2">Protein kinase domain-containing protein</fullName>
    </recommendedName>
</protein>
<dbReference type="CDD" id="cd00180">
    <property type="entry name" value="PKc"/>
    <property type="match status" value="1"/>
</dbReference>
<evidence type="ECO:0000313" key="4">
    <source>
        <dbReference type="Proteomes" id="UP001345691"/>
    </source>
</evidence>
<reference evidence="3 4" key="1">
    <citation type="submission" date="2023-08" db="EMBL/GenBank/DDBJ databases">
        <title>Black Yeasts Isolated from many extreme environments.</title>
        <authorList>
            <person name="Coleine C."/>
            <person name="Stajich J.E."/>
            <person name="Selbmann L."/>
        </authorList>
    </citation>
    <scope>NUCLEOTIDE SEQUENCE [LARGE SCALE GENOMIC DNA]</scope>
    <source>
        <strain evidence="3 4">CCFEE 6328</strain>
    </source>
</reference>
<dbReference type="Proteomes" id="UP001345691">
    <property type="component" value="Unassembled WGS sequence"/>
</dbReference>
<dbReference type="Pfam" id="PF00069">
    <property type="entry name" value="Pkinase"/>
    <property type="match status" value="1"/>
</dbReference>
<gene>
    <name evidence="3" type="ORF">LTR69_002287</name>
</gene>
<dbReference type="SMART" id="SM00220">
    <property type="entry name" value="S_TKc"/>
    <property type="match status" value="1"/>
</dbReference>
<name>A0ABR0JLS1_9EURO</name>
<feature type="compositionally biased region" description="Basic and acidic residues" evidence="1">
    <location>
        <begin position="57"/>
        <end position="67"/>
    </location>
</feature>
<evidence type="ECO:0000256" key="1">
    <source>
        <dbReference type="SAM" id="MobiDB-lite"/>
    </source>
</evidence>
<dbReference type="Gene3D" id="1.10.510.10">
    <property type="entry name" value="Transferase(Phosphotransferase) domain 1"/>
    <property type="match status" value="1"/>
</dbReference>
<dbReference type="SUPFAM" id="SSF56112">
    <property type="entry name" value="Protein kinase-like (PK-like)"/>
    <property type="match status" value="1"/>
</dbReference>
<dbReference type="InterPro" id="IPR000719">
    <property type="entry name" value="Prot_kinase_dom"/>
</dbReference>
<feature type="compositionally biased region" description="Polar residues" evidence="1">
    <location>
        <begin position="878"/>
        <end position="888"/>
    </location>
</feature>
<feature type="region of interest" description="Disordered" evidence="1">
    <location>
        <begin position="818"/>
        <end position="904"/>
    </location>
</feature>
<dbReference type="PROSITE" id="PS50011">
    <property type="entry name" value="PROTEIN_KINASE_DOM"/>
    <property type="match status" value="1"/>
</dbReference>
<feature type="compositionally biased region" description="Polar residues" evidence="1">
    <location>
        <begin position="116"/>
        <end position="125"/>
    </location>
</feature>
<accession>A0ABR0JLS1</accession>
<evidence type="ECO:0000313" key="3">
    <source>
        <dbReference type="EMBL" id="KAK5066939.1"/>
    </source>
</evidence>
<dbReference type="InterPro" id="IPR011009">
    <property type="entry name" value="Kinase-like_dom_sf"/>
</dbReference>
<feature type="region of interest" description="Disordered" evidence="1">
    <location>
        <begin position="15"/>
        <end position="130"/>
    </location>
</feature>
<sequence>MALSLKDRLRKAVKSKLWRNHGADEQRSGVPWHDPDVSLPTTSERDPPAERTSISPEDPRRDPKEYNHVSASSNHAEGAFASPKNAPPGMAEDGARQASRHPIRNQLLHTQEDVASPTNSSTSAMSPGRMRGTWSETVINIVEEALAVALDRNQEAKFSISPEIDCELIVDLRKSRLRKTLSIAWLQEGQYDRVKETIRTLLSQHVEQTCKSKAKVYQTSAEASLFKVVNGDQDLLASARLQHREHWAERVPVLIGRHGAANPFATLQLQLIWKFDWLTIQSEDPYELADEIQKLIKDKLETNWRGEKFLPKTDLHAIFSDEIIEKLIHMDESLNSNSNGNRDRALLVQRVSEFATRLLAICIYTATPLSWLYDLVWSAGLEDTDLPFTDPIEGFRHFSNWESSQKMFTVYNFDKANLKRAIQQGNYEVISEGEVVPIYEGKSLGEGAFGWVTEVWIHNEHHDFEENVFALKELKTKGIISTASFNKEHHVFSKLLGLEHTAILIPLAMWRHRDPRSDHFYMLYPKARLNLKQYLSKYRTPPTLEKDFVLHLMSQLYNIADALDSIHRLRKSREVFADDVAQSAVESDFLEPPTAERRLKRIAYHHDVKPENILIFDDGSWKISDFGTASVIEAISGRPYLERLMRNREAGDPVYSSPDREQGAATGRPYDIWSLGCVLLEILVTMFEKGTDDQSVGHGNDAAHILDVFEAERAASFDDGIGGVGAYWYKDKQTGLCRLRRPVVERLDRLKGLTRVYDQFDALVGLAGDMLAIDAMMRPSAESVSSRIKTIKIQVEQNLRDHEDFYKEPGRRGIFASRSLTHEGSHIPSATVADYNPSKERQMQSRPPGPFGHAPSVTMNREIADNLPGGLEVDVDDSQATPEIQVTSSEDDPPLSRSNHGHET</sequence>
<dbReference type="EMBL" id="JAVRRF010000003">
    <property type="protein sequence ID" value="KAK5066939.1"/>
    <property type="molecule type" value="Genomic_DNA"/>
</dbReference>
<proteinExistence type="predicted"/>
<dbReference type="PANTHER" id="PTHR24359:SF1">
    <property type="entry name" value="INHIBITOR OF NUCLEAR FACTOR KAPPA-B KINASE EPSILON SUBUNIT HOMOLOG 1-RELATED"/>
    <property type="match status" value="1"/>
</dbReference>
<dbReference type="PANTHER" id="PTHR24359">
    <property type="entry name" value="SERINE/THREONINE-PROTEIN KINASE SBK1"/>
    <property type="match status" value="1"/>
</dbReference>
<comment type="caution">
    <text evidence="3">The sequence shown here is derived from an EMBL/GenBank/DDBJ whole genome shotgun (WGS) entry which is preliminary data.</text>
</comment>
<evidence type="ECO:0000259" key="2">
    <source>
        <dbReference type="PROSITE" id="PS50011"/>
    </source>
</evidence>
<organism evidence="3 4">
    <name type="scientific">Exophiala sideris</name>
    <dbReference type="NCBI Taxonomy" id="1016849"/>
    <lineage>
        <taxon>Eukaryota</taxon>
        <taxon>Fungi</taxon>
        <taxon>Dikarya</taxon>
        <taxon>Ascomycota</taxon>
        <taxon>Pezizomycotina</taxon>
        <taxon>Eurotiomycetes</taxon>
        <taxon>Chaetothyriomycetidae</taxon>
        <taxon>Chaetothyriales</taxon>
        <taxon>Herpotrichiellaceae</taxon>
        <taxon>Exophiala</taxon>
    </lineage>
</organism>
<keyword evidence="4" id="KW-1185">Reference proteome</keyword>
<feature type="domain" description="Protein kinase" evidence="2">
    <location>
        <begin position="438"/>
        <end position="805"/>
    </location>
</feature>